<dbReference type="PANTHER" id="PTHR46732:SF8">
    <property type="entry name" value="ATP-DEPENDENT PROTEASE LA (LON) DOMAIN PROTEIN"/>
    <property type="match status" value="1"/>
</dbReference>
<dbReference type="OrthoDB" id="9806457at2"/>
<organism evidence="3 4">
    <name type="scientific">Thermosporothrix hazakensis</name>
    <dbReference type="NCBI Taxonomy" id="644383"/>
    <lineage>
        <taxon>Bacteria</taxon>
        <taxon>Bacillati</taxon>
        <taxon>Chloroflexota</taxon>
        <taxon>Ktedonobacteria</taxon>
        <taxon>Ktedonobacterales</taxon>
        <taxon>Thermosporotrichaceae</taxon>
        <taxon>Thermosporothrix</taxon>
    </lineage>
</organism>
<gene>
    <name evidence="3" type="ORF">EI42_00295</name>
</gene>
<keyword evidence="4" id="KW-1185">Reference proteome</keyword>
<evidence type="ECO:0000313" key="3">
    <source>
        <dbReference type="EMBL" id="PZW36125.1"/>
    </source>
</evidence>
<dbReference type="Pfam" id="PF02190">
    <property type="entry name" value="LON_substr_bdg"/>
    <property type="match status" value="1"/>
</dbReference>
<accession>A0A326UDW8</accession>
<dbReference type="Proteomes" id="UP000248806">
    <property type="component" value="Unassembled WGS sequence"/>
</dbReference>
<protein>
    <recommendedName>
        <fullName evidence="2">Lon N-terminal domain-containing protein</fullName>
    </recommendedName>
</protein>
<dbReference type="InterPro" id="IPR015947">
    <property type="entry name" value="PUA-like_sf"/>
</dbReference>
<evidence type="ECO:0000313" key="4">
    <source>
        <dbReference type="Proteomes" id="UP000248806"/>
    </source>
</evidence>
<keyword evidence="1" id="KW-0175">Coiled coil</keyword>
<dbReference type="RefSeq" id="WP_111318071.1">
    <property type="nucleotide sequence ID" value="NZ_BIFX01000001.1"/>
</dbReference>
<dbReference type="InterPro" id="IPR046336">
    <property type="entry name" value="Lon_prtase_N_sf"/>
</dbReference>
<dbReference type="PANTHER" id="PTHR46732">
    <property type="entry name" value="ATP-DEPENDENT PROTEASE LA (LON) DOMAIN PROTEIN"/>
    <property type="match status" value="1"/>
</dbReference>
<dbReference type="PROSITE" id="PS51787">
    <property type="entry name" value="LON_N"/>
    <property type="match status" value="1"/>
</dbReference>
<name>A0A326UDW8_THEHA</name>
<sequence>MSMSDIEIPLFPLDVVLFPGTALPLHIFEARYRSLITDCQRDHMPFGVVLAKPESVYLEEEPFSVGTMAVIHNLERLPDDRYTLMAVGTQRFRIVELHRTTPYLSGVVELLYDDAEPDEMLYPPMTQANSLFLRYLNMVLECMNEEGNTVALPELPEDLSYFIAYFLEIQNEVKQHLLELTSTRQRLQEEIEILRREVPFMRQILSKEISEERCMLN</sequence>
<proteinExistence type="predicted"/>
<feature type="domain" description="Lon N-terminal" evidence="2">
    <location>
        <begin position="5"/>
        <end position="198"/>
    </location>
</feature>
<dbReference type="SMART" id="SM00464">
    <property type="entry name" value="LON"/>
    <property type="match status" value="1"/>
</dbReference>
<dbReference type="AlphaFoldDB" id="A0A326UDW8"/>
<dbReference type="Gene3D" id="2.30.130.40">
    <property type="entry name" value="LON domain-like"/>
    <property type="match status" value="1"/>
</dbReference>
<dbReference type="InterPro" id="IPR003111">
    <property type="entry name" value="Lon_prtase_N"/>
</dbReference>
<evidence type="ECO:0000259" key="2">
    <source>
        <dbReference type="PROSITE" id="PS51787"/>
    </source>
</evidence>
<dbReference type="EMBL" id="QKUF01000001">
    <property type="protein sequence ID" value="PZW36125.1"/>
    <property type="molecule type" value="Genomic_DNA"/>
</dbReference>
<evidence type="ECO:0000256" key="1">
    <source>
        <dbReference type="SAM" id="Coils"/>
    </source>
</evidence>
<dbReference type="Gene3D" id="1.20.58.1480">
    <property type="match status" value="1"/>
</dbReference>
<reference evidence="3 4" key="1">
    <citation type="submission" date="2018-06" db="EMBL/GenBank/DDBJ databases">
        <title>Genomic Encyclopedia of Archaeal and Bacterial Type Strains, Phase II (KMG-II): from individual species to whole genera.</title>
        <authorList>
            <person name="Goeker M."/>
        </authorList>
    </citation>
    <scope>NUCLEOTIDE SEQUENCE [LARGE SCALE GENOMIC DNA]</scope>
    <source>
        <strain evidence="3 4">ATCC BAA-1881</strain>
    </source>
</reference>
<dbReference type="SUPFAM" id="SSF88697">
    <property type="entry name" value="PUA domain-like"/>
    <property type="match status" value="1"/>
</dbReference>
<feature type="coiled-coil region" evidence="1">
    <location>
        <begin position="170"/>
        <end position="204"/>
    </location>
</feature>
<comment type="caution">
    <text evidence="3">The sequence shown here is derived from an EMBL/GenBank/DDBJ whole genome shotgun (WGS) entry which is preliminary data.</text>
</comment>